<dbReference type="Gene3D" id="3.30.70.100">
    <property type="match status" value="1"/>
</dbReference>
<dbReference type="InterPro" id="IPR007024">
    <property type="entry name" value="BLUF_domain"/>
</dbReference>
<dbReference type="AlphaFoldDB" id="A0A7W9FHD0"/>
<dbReference type="Pfam" id="PF04940">
    <property type="entry name" value="BLUF"/>
    <property type="match status" value="1"/>
</dbReference>
<dbReference type="PROSITE" id="PS50925">
    <property type="entry name" value="BLUF"/>
    <property type="match status" value="1"/>
</dbReference>
<evidence type="ECO:0000259" key="1">
    <source>
        <dbReference type="PROSITE" id="PS50925"/>
    </source>
</evidence>
<dbReference type="GO" id="GO:0071949">
    <property type="term" value="F:FAD binding"/>
    <property type="evidence" value="ECO:0007669"/>
    <property type="project" value="InterPro"/>
</dbReference>
<keyword evidence="3" id="KW-1185">Reference proteome</keyword>
<sequence length="139" mass="15634">MATELLRVVYRSRSTLHSDNVEELDKIFKKAHANNRRDKLTGCLAHPDGYFVQVIEGEKYKVQALMGRLALDNRHAEIATIGQWLTPSRLFSGWAMARPDLTPLSLQSLRMIKEVGCGSQITAIMLTLVEKSVGFYSLV</sequence>
<feature type="domain" description="BLUF" evidence="1">
    <location>
        <begin position="5"/>
        <end position="97"/>
    </location>
</feature>
<evidence type="ECO:0000313" key="2">
    <source>
        <dbReference type="EMBL" id="MBB5747568.1"/>
    </source>
</evidence>
<gene>
    <name evidence="2" type="ORF">GGR13_003196</name>
</gene>
<evidence type="ECO:0000313" key="3">
    <source>
        <dbReference type="Proteomes" id="UP000545037"/>
    </source>
</evidence>
<dbReference type="SMART" id="SM01034">
    <property type="entry name" value="BLUF"/>
    <property type="match status" value="1"/>
</dbReference>
<comment type="caution">
    <text evidence="2">The sequence shown here is derived from an EMBL/GenBank/DDBJ whole genome shotgun (WGS) entry which is preliminary data.</text>
</comment>
<reference evidence="2 3" key="1">
    <citation type="submission" date="2020-08" db="EMBL/GenBank/DDBJ databases">
        <title>Genomic Encyclopedia of Type Strains, Phase IV (KMG-IV): sequencing the most valuable type-strain genomes for metagenomic binning, comparative biology and taxonomic classification.</title>
        <authorList>
            <person name="Goeker M."/>
        </authorList>
    </citation>
    <scope>NUCLEOTIDE SEQUENCE [LARGE SCALE GENOMIC DNA]</scope>
    <source>
        <strain evidence="2 3">DSM 4737</strain>
    </source>
</reference>
<accession>A0A7W9FHD0</accession>
<protein>
    <recommendedName>
        <fullName evidence="1">BLUF domain-containing protein</fullName>
    </recommendedName>
</protein>
<dbReference type="EMBL" id="JACHOR010000006">
    <property type="protein sequence ID" value="MBB5747568.1"/>
    <property type="molecule type" value="Genomic_DNA"/>
</dbReference>
<organism evidence="2 3">
    <name type="scientific">Brevundimonas variabilis</name>
    <dbReference type="NCBI Taxonomy" id="74312"/>
    <lineage>
        <taxon>Bacteria</taxon>
        <taxon>Pseudomonadati</taxon>
        <taxon>Pseudomonadota</taxon>
        <taxon>Alphaproteobacteria</taxon>
        <taxon>Caulobacterales</taxon>
        <taxon>Caulobacteraceae</taxon>
        <taxon>Brevundimonas</taxon>
    </lineage>
</organism>
<dbReference type="RefSeq" id="WP_183214557.1">
    <property type="nucleotide sequence ID" value="NZ_JACHOR010000006.1"/>
</dbReference>
<dbReference type="GO" id="GO:0009882">
    <property type="term" value="F:blue light photoreceptor activity"/>
    <property type="evidence" value="ECO:0007669"/>
    <property type="project" value="InterPro"/>
</dbReference>
<dbReference type="Proteomes" id="UP000545037">
    <property type="component" value="Unassembled WGS sequence"/>
</dbReference>
<name>A0A7W9FHD0_9CAUL</name>
<dbReference type="InterPro" id="IPR036046">
    <property type="entry name" value="Acylphosphatase-like_dom_sf"/>
</dbReference>
<proteinExistence type="predicted"/>
<dbReference type="SUPFAM" id="SSF54975">
    <property type="entry name" value="Acylphosphatase/BLUF domain-like"/>
    <property type="match status" value="1"/>
</dbReference>